<reference evidence="5 6" key="1">
    <citation type="submission" date="2019-07" db="EMBL/GenBank/DDBJ databases">
        <title>Genomic Encyclopedia of Archaeal and Bacterial Type Strains, Phase II (KMG-II): from individual species to whole genera.</title>
        <authorList>
            <person name="Goeker M."/>
        </authorList>
    </citation>
    <scope>NUCLEOTIDE SEQUENCE [LARGE SCALE GENOMIC DNA]</scope>
    <source>
        <strain evidence="5 6">DSM 46842</strain>
    </source>
</reference>
<dbReference type="GO" id="GO:0016757">
    <property type="term" value="F:glycosyltransferase activity"/>
    <property type="evidence" value="ECO:0007669"/>
    <property type="project" value="UniProtKB-KW"/>
</dbReference>
<comment type="caution">
    <text evidence="5">The sequence shown here is derived from an EMBL/GenBank/DDBJ whole genome shotgun (WGS) entry which is preliminary data.</text>
</comment>
<keyword evidence="6" id="KW-1185">Reference proteome</keyword>
<protein>
    <submittedName>
        <fullName evidence="5">Glycosyltransferase involved in cell wall biosynthesis</fullName>
    </submittedName>
</protein>
<dbReference type="GO" id="GO:1901137">
    <property type="term" value="P:carbohydrate derivative biosynthetic process"/>
    <property type="evidence" value="ECO:0007669"/>
    <property type="project" value="UniProtKB-ARBA"/>
</dbReference>
<dbReference type="Proteomes" id="UP000322499">
    <property type="component" value="Unassembled WGS sequence"/>
</dbReference>
<evidence type="ECO:0000313" key="5">
    <source>
        <dbReference type="EMBL" id="TYP86233.1"/>
    </source>
</evidence>
<evidence type="ECO:0000313" key="6">
    <source>
        <dbReference type="Proteomes" id="UP000322499"/>
    </source>
</evidence>
<dbReference type="Gene3D" id="3.40.50.2000">
    <property type="entry name" value="Glycogen Phosphorylase B"/>
    <property type="match status" value="2"/>
</dbReference>
<dbReference type="Pfam" id="PF13439">
    <property type="entry name" value="Glyco_transf_4"/>
    <property type="match status" value="1"/>
</dbReference>
<dbReference type="InterPro" id="IPR001296">
    <property type="entry name" value="Glyco_trans_1"/>
</dbReference>
<dbReference type="Pfam" id="PF00534">
    <property type="entry name" value="Glycos_transf_1"/>
    <property type="match status" value="1"/>
</dbReference>
<dbReference type="PANTHER" id="PTHR45947:SF3">
    <property type="entry name" value="SULFOQUINOVOSYL TRANSFERASE SQD2"/>
    <property type="match status" value="1"/>
</dbReference>
<feature type="domain" description="Glycosyltransferase subfamily 4-like N-terminal" evidence="4">
    <location>
        <begin position="11"/>
        <end position="176"/>
    </location>
</feature>
<keyword evidence="2 5" id="KW-0808">Transferase</keyword>
<feature type="domain" description="Glycosyl transferase family 1" evidence="3">
    <location>
        <begin position="193"/>
        <end position="305"/>
    </location>
</feature>
<dbReference type="RefSeq" id="WP_166534101.1">
    <property type="nucleotide sequence ID" value="NZ_VNHW01000010.1"/>
</dbReference>
<evidence type="ECO:0000256" key="2">
    <source>
        <dbReference type="ARBA" id="ARBA00022679"/>
    </source>
</evidence>
<evidence type="ECO:0000259" key="4">
    <source>
        <dbReference type="Pfam" id="PF13439"/>
    </source>
</evidence>
<evidence type="ECO:0000259" key="3">
    <source>
        <dbReference type="Pfam" id="PF00534"/>
    </source>
</evidence>
<keyword evidence="1" id="KW-0328">Glycosyltransferase</keyword>
<dbReference type="EMBL" id="VNHW01000010">
    <property type="protein sequence ID" value="TYP86233.1"/>
    <property type="molecule type" value="Genomic_DNA"/>
</dbReference>
<dbReference type="SUPFAM" id="SSF53756">
    <property type="entry name" value="UDP-Glycosyltransferase/glycogen phosphorylase"/>
    <property type="match status" value="1"/>
</dbReference>
<accession>A0A5S5CRB4</accession>
<proteinExistence type="predicted"/>
<sequence>MLISVQPHLRFGGAERQTVLLANVLQRRGNRTAVVLHEKVGGLLPELHPDVRIEALGLDNHLLTPVVARRLRSLLDRKFRDGEKSMVSLHLWGSVLAGALAERRRDDDFTFVYYEDLDPSEHARFIRLGGLKQRLVRPIYRRSDVVVANTERVADAMVRVYGLERRPRVISPAVDLLALRAAAEAQGPAAERVRPLKVVTVGSLVPLKGLDVVYEGLLASRLEVEWHVIGEGPLRGWLDSLPVDGPVVVRAHGGTPRPYELVRDADLLVHGSHSEALGLVLLEAIGVGVPVVSAAALGPAEIAETLGDRPEILSLFPVGQADALAVLLKERAAELAGTPGLDEMQRHIARFSIEATADAWTELADEHGCSL</sequence>
<evidence type="ECO:0000256" key="1">
    <source>
        <dbReference type="ARBA" id="ARBA00022676"/>
    </source>
</evidence>
<name>A0A5S5CRB4_9ACTN</name>
<dbReference type="InterPro" id="IPR050194">
    <property type="entry name" value="Glycosyltransferase_grp1"/>
</dbReference>
<dbReference type="AlphaFoldDB" id="A0A5S5CRB4"/>
<dbReference type="InterPro" id="IPR028098">
    <property type="entry name" value="Glyco_trans_4-like_N"/>
</dbReference>
<gene>
    <name evidence="5" type="ORF">BD833_110123</name>
</gene>
<organism evidence="5 6">
    <name type="scientific">Blastococcus xanthinilyticus</name>
    <dbReference type="NCBI Taxonomy" id="1564164"/>
    <lineage>
        <taxon>Bacteria</taxon>
        <taxon>Bacillati</taxon>
        <taxon>Actinomycetota</taxon>
        <taxon>Actinomycetes</taxon>
        <taxon>Geodermatophilales</taxon>
        <taxon>Geodermatophilaceae</taxon>
        <taxon>Blastococcus</taxon>
    </lineage>
</organism>
<dbReference type="PANTHER" id="PTHR45947">
    <property type="entry name" value="SULFOQUINOVOSYL TRANSFERASE SQD2"/>
    <property type="match status" value="1"/>
</dbReference>